<dbReference type="Pfam" id="PF09413">
    <property type="entry name" value="DUF2007"/>
    <property type="match status" value="1"/>
</dbReference>
<reference evidence="5 6" key="1">
    <citation type="submission" date="2018-01" db="EMBL/GenBank/DDBJ databases">
        <title>Genome sequence of a Cantenovulum-like bacteria.</title>
        <authorList>
            <person name="Tan W.R."/>
            <person name="Lau N.-S."/>
            <person name="Go F."/>
            <person name="Amirul A.-A.A."/>
        </authorList>
    </citation>
    <scope>NUCLEOTIDE SEQUENCE [LARGE SCALE GENOMIC DNA]</scope>
    <source>
        <strain evidence="5 6">CCB-QB4</strain>
    </source>
</reference>
<dbReference type="InterPro" id="IPR001876">
    <property type="entry name" value="Znf_RanBP2"/>
</dbReference>
<organism evidence="5 6">
    <name type="scientific">Saccharobesus litoralis</name>
    <dbReference type="NCBI Taxonomy" id="2172099"/>
    <lineage>
        <taxon>Bacteria</taxon>
        <taxon>Pseudomonadati</taxon>
        <taxon>Pseudomonadota</taxon>
        <taxon>Gammaproteobacteria</taxon>
        <taxon>Alteromonadales</taxon>
        <taxon>Alteromonadaceae</taxon>
        <taxon>Saccharobesus</taxon>
    </lineage>
</organism>
<feature type="domain" description="RanBP2-type" evidence="4">
    <location>
        <begin position="88"/>
        <end position="107"/>
    </location>
</feature>
<evidence type="ECO:0000256" key="2">
    <source>
        <dbReference type="ARBA" id="ARBA00022771"/>
    </source>
</evidence>
<dbReference type="AlphaFoldDB" id="A0A2S0VQZ4"/>
<evidence type="ECO:0000256" key="3">
    <source>
        <dbReference type="ARBA" id="ARBA00022833"/>
    </source>
</evidence>
<keyword evidence="3" id="KW-0862">Zinc</keyword>
<sequence length="116" mass="12854">MHNANLNNIPDTWVVAYRAADQIQANCLVGLLKHHGINAHLRGESLSGAVGELPMDALQVEIMVDKADFVKARHIAMEADSAVLEDDWICVKCKETNAATFDLCWQCGHDPQNDRE</sequence>
<evidence type="ECO:0000256" key="1">
    <source>
        <dbReference type="ARBA" id="ARBA00022723"/>
    </source>
</evidence>
<dbReference type="InterPro" id="IPR036443">
    <property type="entry name" value="Znf_RanBP2_sf"/>
</dbReference>
<keyword evidence="1" id="KW-0479">Metal-binding</keyword>
<dbReference type="RefSeq" id="WP_108602697.1">
    <property type="nucleotide sequence ID" value="NZ_CP026604.1"/>
</dbReference>
<dbReference type="OrthoDB" id="9814654at2"/>
<dbReference type="SUPFAM" id="SSF90209">
    <property type="entry name" value="Ran binding protein zinc finger-like"/>
    <property type="match status" value="1"/>
</dbReference>
<evidence type="ECO:0000259" key="4">
    <source>
        <dbReference type="PROSITE" id="PS01358"/>
    </source>
</evidence>
<keyword evidence="6" id="KW-1185">Reference proteome</keyword>
<evidence type="ECO:0000313" key="5">
    <source>
        <dbReference type="EMBL" id="AWB66637.1"/>
    </source>
</evidence>
<dbReference type="SUPFAM" id="SSF54913">
    <property type="entry name" value="GlnB-like"/>
    <property type="match status" value="1"/>
</dbReference>
<dbReference type="Proteomes" id="UP000244441">
    <property type="component" value="Chromosome"/>
</dbReference>
<dbReference type="EMBL" id="CP026604">
    <property type="protein sequence ID" value="AWB66637.1"/>
    <property type="molecule type" value="Genomic_DNA"/>
</dbReference>
<dbReference type="Gene3D" id="3.30.70.790">
    <property type="entry name" value="UreE, C-terminal domain"/>
    <property type="match status" value="1"/>
</dbReference>
<dbReference type="GO" id="GO:0008270">
    <property type="term" value="F:zinc ion binding"/>
    <property type="evidence" value="ECO:0007669"/>
    <property type="project" value="UniProtKB-KW"/>
</dbReference>
<name>A0A2S0VQZ4_9ALTE</name>
<dbReference type="KEGG" id="cate:C2869_09425"/>
<dbReference type="PROSITE" id="PS01358">
    <property type="entry name" value="ZF_RANBP2_1"/>
    <property type="match status" value="1"/>
</dbReference>
<proteinExistence type="predicted"/>
<accession>A0A2S0VQZ4</accession>
<gene>
    <name evidence="5" type="ORF">C2869_09425</name>
</gene>
<evidence type="ECO:0000313" key="6">
    <source>
        <dbReference type="Proteomes" id="UP000244441"/>
    </source>
</evidence>
<dbReference type="InterPro" id="IPR011322">
    <property type="entry name" value="N-reg_PII-like_a/b"/>
</dbReference>
<dbReference type="InterPro" id="IPR018551">
    <property type="entry name" value="DUF2007"/>
</dbReference>
<keyword evidence="2" id="KW-0863">Zinc-finger</keyword>
<protein>
    <recommendedName>
        <fullName evidence="4">RanBP2-type domain-containing protein</fullName>
    </recommendedName>
</protein>